<name>A0A152A9G1_TIELA</name>
<reference evidence="1 2" key="1">
    <citation type="submission" date="2015-12" db="EMBL/GenBank/DDBJ databases">
        <title>Dictyostelia acquired genes for synthesis and detection of signals that induce cell-type specialization by lateral gene transfer from prokaryotes.</title>
        <authorList>
            <person name="Gloeckner G."/>
            <person name="Schaap P."/>
        </authorList>
    </citation>
    <scope>NUCLEOTIDE SEQUENCE [LARGE SCALE GENOMIC DNA]</scope>
    <source>
        <strain evidence="1 2">TK</strain>
    </source>
</reference>
<dbReference type="Proteomes" id="UP000076078">
    <property type="component" value="Unassembled WGS sequence"/>
</dbReference>
<accession>A0A152A9G1</accession>
<dbReference type="OMA" id="STETQIC"/>
<dbReference type="InParanoid" id="A0A152A9G1"/>
<gene>
    <name evidence="1" type="ORF">DLAC_00228</name>
</gene>
<protein>
    <recommendedName>
        <fullName evidence="3">EGF-like domain-containing protein</fullName>
    </recommendedName>
</protein>
<proteinExistence type="predicted"/>
<keyword evidence="2" id="KW-1185">Reference proteome</keyword>
<comment type="caution">
    <text evidence="1">The sequence shown here is derived from an EMBL/GenBank/DDBJ whole genome shotgun (WGS) entry which is preliminary data.</text>
</comment>
<evidence type="ECO:0000313" key="1">
    <source>
        <dbReference type="EMBL" id="KYR02765.1"/>
    </source>
</evidence>
<organism evidence="1 2">
    <name type="scientific">Tieghemostelium lacteum</name>
    <name type="common">Slime mold</name>
    <name type="synonym">Dictyostelium lacteum</name>
    <dbReference type="NCBI Taxonomy" id="361077"/>
    <lineage>
        <taxon>Eukaryota</taxon>
        <taxon>Amoebozoa</taxon>
        <taxon>Evosea</taxon>
        <taxon>Eumycetozoa</taxon>
        <taxon>Dictyostelia</taxon>
        <taxon>Dictyosteliales</taxon>
        <taxon>Raperosteliaceae</taxon>
        <taxon>Tieghemostelium</taxon>
    </lineage>
</organism>
<dbReference type="AlphaFoldDB" id="A0A152A9G1"/>
<sequence length="192" mass="20824">MILNLGALPPVSQTQCTIIRNNVNAGCYVPEQSIGDNDELNVRQVMDDYDPAKPWSCSYSMDIMKANARVMVEFTISGVSATNDTVCSTRDCDMSISQEEATSWLNSYPQDSTKPCYYTTPFNGNVYLEKDGLCNYYTYVDGTTGGSGSCQCGDGYSGDACEIAPTNSQSDSSMLVPLFSVIAILAFIASMM</sequence>
<dbReference type="EMBL" id="LODT01000001">
    <property type="protein sequence ID" value="KYR02765.1"/>
    <property type="molecule type" value="Genomic_DNA"/>
</dbReference>
<evidence type="ECO:0008006" key="3">
    <source>
        <dbReference type="Google" id="ProtNLM"/>
    </source>
</evidence>
<evidence type="ECO:0000313" key="2">
    <source>
        <dbReference type="Proteomes" id="UP000076078"/>
    </source>
</evidence>